<keyword evidence="2" id="KW-1185">Reference proteome</keyword>
<protein>
    <submittedName>
        <fullName evidence="1">Uncharacterized protein</fullName>
    </submittedName>
</protein>
<accession>A0A4Y2NNS5</accession>
<gene>
    <name evidence="1" type="ORF">AVEN_189822_1</name>
</gene>
<name>A0A4Y2NNS5_ARAVE</name>
<dbReference type="EMBL" id="BGPR01009519">
    <property type="protein sequence ID" value="GBN40554.1"/>
    <property type="molecule type" value="Genomic_DNA"/>
</dbReference>
<comment type="caution">
    <text evidence="1">The sequence shown here is derived from an EMBL/GenBank/DDBJ whole genome shotgun (WGS) entry which is preliminary data.</text>
</comment>
<dbReference type="AlphaFoldDB" id="A0A4Y2NNS5"/>
<proteinExistence type="predicted"/>
<evidence type="ECO:0000313" key="1">
    <source>
        <dbReference type="EMBL" id="GBN40554.1"/>
    </source>
</evidence>
<organism evidence="1 2">
    <name type="scientific">Araneus ventricosus</name>
    <name type="common">Orbweaver spider</name>
    <name type="synonym">Epeira ventricosa</name>
    <dbReference type="NCBI Taxonomy" id="182803"/>
    <lineage>
        <taxon>Eukaryota</taxon>
        <taxon>Metazoa</taxon>
        <taxon>Ecdysozoa</taxon>
        <taxon>Arthropoda</taxon>
        <taxon>Chelicerata</taxon>
        <taxon>Arachnida</taxon>
        <taxon>Araneae</taxon>
        <taxon>Araneomorphae</taxon>
        <taxon>Entelegynae</taxon>
        <taxon>Araneoidea</taxon>
        <taxon>Araneidae</taxon>
        <taxon>Araneus</taxon>
    </lineage>
</organism>
<sequence length="85" mass="9595">MTIMTYEPAIHSSYFRTIPAKGQLISTAKLACRKPWYTKDCSGLIEELWWPVSGVKRPLTGVVWKLGEWSVSQASFRSFGQGSKL</sequence>
<evidence type="ECO:0000313" key="2">
    <source>
        <dbReference type="Proteomes" id="UP000499080"/>
    </source>
</evidence>
<reference evidence="1 2" key="1">
    <citation type="journal article" date="2019" name="Sci. Rep.">
        <title>Orb-weaving spider Araneus ventricosus genome elucidates the spidroin gene catalogue.</title>
        <authorList>
            <person name="Kono N."/>
            <person name="Nakamura H."/>
            <person name="Ohtoshi R."/>
            <person name="Moran D.A.P."/>
            <person name="Shinohara A."/>
            <person name="Yoshida Y."/>
            <person name="Fujiwara M."/>
            <person name="Mori M."/>
            <person name="Tomita M."/>
            <person name="Arakawa K."/>
        </authorList>
    </citation>
    <scope>NUCLEOTIDE SEQUENCE [LARGE SCALE GENOMIC DNA]</scope>
</reference>
<dbReference type="Proteomes" id="UP000499080">
    <property type="component" value="Unassembled WGS sequence"/>
</dbReference>